<dbReference type="InterPro" id="IPR002110">
    <property type="entry name" value="Ankyrin_rpt"/>
</dbReference>
<sequence>MSNSKSMEDKHVTEMLTWLYESKNPHRERVLRNETGHCNLRNADYIQTYNWPFFFYSTDGEGEFTWFIHPRKHIYGNSMSVKGKEGYGRMSYLCGSYFEGLLLNNERFGPGVYTNSAGKQDVGIWLGNKLVRLIRSLPEIKMLQIAREKDDKIKILRYRTMISINENRWQNIVKNLIKNNISDLDRPLRKGLNELCRPTPNDRRSLWYHVLDNEYMQKYLHEEKESITALSTMDMKVTKAIPNNNPRQSYLSASKVTNKEDTLKEKKNSNDVRVKIAESDTTFFINQHLGESINVDYESPGDQFYCGIKGFSENDQMSSFEGKWHIFANINDNDFPSIENPINYSEKRKSRNSNFDEFDRIETILEFPTEATVMTHLLAWNNNQAMIDILKHVFRHRNDEILAGKRGEFRQEGAHEMAALNFLIASSNGFKNTIRQIILKENLDVNLADNGGNTGLIYAAVSDRLEAIDTLLDLGADINCINDECSTPLSLCILRLLESVHGVVDRSKAFLPKNIESINLKQSDFLINDNNVLANLQQWCPKSMFPYEQVSSIMKHHLPNSNLKCEPYIPICRKST</sequence>
<evidence type="ECO:0000313" key="2">
    <source>
        <dbReference type="Proteomes" id="UP000694920"/>
    </source>
</evidence>
<dbReference type="KEGG" id="ccin:112493746"/>
<dbReference type="GeneID" id="112493746"/>
<dbReference type="PANTHER" id="PTHR15897:SF2">
    <property type="entry name" value="ANKYRIN REPEAT AND MYND DOMAIN-CONTAINING PROTEIN 1"/>
    <property type="match status" value="1"/>
</dbReference>
<feature type="repeat" description="ANK" evidence="1">
    <location>
        <begin position="451"/>
        <end position="483"/>
    </location>
</feature>
<keyword evidence="2" id="KW-1185">Reference proteome</keyword>
<protein>
    <submittedName>
        <fullName evidence="3">Uncharacterized protein LOC112493746</fullName>
    </submittedName>
</protein>
<keyword evidence="1" id="KW-0040">ANK repeat</keyword>
<dbReference type="SUPFAM" id="SSF48403">
    <property type="entry name" value="Ankyrin repeat"/>
    <property type="match status" value="1"/>
</dbReference>
<dbReference type="InterPro" id="IPR053064">
    <property type="entry name" value="Ankyrin-MYND_domain-protein"/>
</dbReference>
<dbReference type="PROSITE" id="PS50088">
    <property type="entry name" value="ANK_REPEAT"/>
    <property type="match status" value="1"/>
</dbReference>
<dbReference type="Proteomes" id="UP000694920">
    <property type="component" value="Unplaced"/>
</dbReference>
<dbReference type="InterPro" id="IPR036770">
    <property type="entry name" value="Ankyrin_rpt-contain_sf"/>
</dbReference>
<dbReference type="PANTHER" id="PTHR15897">
    <property type="entry name" value="ANKYRIN REPEAT AND MYND DOMAIN PROTEIN 1"/>
    <property type="match status" value="1"/>
</dbReference>
<dbReference type="Pfam" id="PF12796">
    <property type="entry name" value="Ank_2"/>
    <property type="match status" value="1"/>
</dbReference>
<gene>
    <name evidence="3" type="primary">LOC112493746</name>
</gene>
<dbReference type="Gene3D" id="1.25.40.20">
    <property type="entry name" value="Ankyrin repeat-containing domain"/>
    <property type="match status" value="1"/>
</dbReference>
<organism evidence="2 3">
    <name type="scientific">Cephus cinctus</name>
    <name type="common">Wheat stem sawfly</name>
    <dbReference type="NCBI Taxonomy" id="211228"/>
    <lineage>
        <taxon>Eukaryota</taxon>
        <taxon>Metazoa</taxon>
        <taxon>Ecdysozoa</taxon>
        <taxon>Arthropoda</taxon>
        <taxon>Hexapoda</taxon>
        <taxon>Insecta</taxon>
        <taxon>Pterygota</taxon>
        <taxon>Neoptera</taxon>
        <taxon>Endopterygota</taxon>
        <taxon>Hymenoptera</taxon>
        <taxon>Cephoidea</taxon>
        <taxon>Cephidae</taxon>
        <taxon>Cephus</taxon>
    </lineage>
</organism>
<proteinExistence type="predicted"/>
<dbReference type="PROSITE" id="PS50297">
    <property type="entry name" value="ANK_REP_REGION"/>
    <property type="match status" value="1"/>
</dbReference>
<name>A0AAJ7R8T1_CEPCN</name>
<reference evidence="3" key="1">
    <citation type="submission" date="2025-08" db="UniProtKB">
        <authorList>
            <consortium name="RefSeq"/>
        </authorList>
    </citation>
    <scope>IDENTIFICATION</scope>
</reference>
<evidence type="ECO:0000256" key="1">
    <source>
        <dbReference type="PROSITE-ProRule" id="PRU00023"/>
    </source>
</evidence>
<dbReference type="RefSeq" id="XP_024936401.1">
    <property type="nucleotide sequence ID" value="XM_025080633.1"/>
</dbReference>
<evidence type="ECO:0000313" key="3">
    <source>
        <dbReference type="RefSeq" id="XP_024936401.1"/>
    </source>
</evidence>
<accession>A0AAJ7R8T1</accession>
<dbReference type="AlphaFoldDB" id="A0AAJ7R8T1"/>
<dbReference type="SMART" id="SM00248">
    <property type="entry name" value="ANK"/>
    <property type="match status" value="1"/>
</dbReference>